<evidence type="ECO:0000313" key="4">
    <source>
        <dbReference type="Proteomes" id="UP001244011"/>
    </source>
</evidence>
<evidence type="ECO:0000256" key="1">
    <source>
        <dbReference type="SAM" id="MobiDB-lite"/>
    </source>
</evidence>
<keyword evidence="2" id="KW-1133">Transmembrane helix</keyword>
<evidence type="ECO:0000313" key="3">
    <source>
        <dbReference type="EMBL" id="KAK1763947.1"/>
    </source>
</evidence>
<gene>
    <name evidence="3" type="ORF">QBC33DRAFT_548396</name>
</gene>
<keyword evidence="4" id="KW-1185">Reference proteome</keyword>
<dbReference type="GeneID" id="85312028"/>
<accession>A0AAJ0FE51</accession>
<evidence type="ECO:0000256" key="2">
    <source>
        <dbReference type="SAM" id="Phobius"/>
    </source>
</evidence>
<dbReference type="RefSeq" id="XP_060280160.1">
    <property type="nucleotide sequence ID" value="XM_060428841.1"/>
</dbReference>
<protein>
    <recommendedName>
        <fullName evidence="5">Apple domain-containing protein</fullName>
    </recommendedName>
</protein>
<keyword evidence="2" id="KW-0472">Membrane</keyword>
<feature type="region of interest" description="Disordered" evidence="1">
    <location>
        <begin position="104"/>
        <end position="127"/>
    </location>
</feature>
<proteinExistence type="predicted"/>
<evidence type="ECO:0008006" key="5">
    <source>
        <dbReference type="Google" id="ProtNLM"/>
    </source>
</evidence>
<dbReference type="EMBL" id="MU839023">
    <property type="protein sequence ID" value="KAK1763947.1"/>
    <property type="molecule type" value="Genomic_DNA"/>
</dbReference>
<sequence>MEVSHAHYSQEQKPQQLYTPIQSGLEVAPQQTSSYYQYPPQQGERTIFGLRRTTFFLSVALAVVIIAAAVGGGVGGTLAVQNARNSAKAPAATTTVTVTATVGQSTGTTSSTGTASSTGTTSSTGTATATSGLVVPTGVLALDCPALANAGTQTITLGDSSWHFTPSCGTDFVYHDIGAVIVYSFHDCMQACAAHNHFYGENQCVVAHFSAEMTNAIANDYGNCWLKNATETVIVGGGDLVASAQLVT</sequence>
<dbReference type="AlphaFoldDB" id="A0AAJ0FE51"/>
<reference evidence="3" key="1">
    <citation type="submission" date="2023-06" db="EMBL/GenBank/DDBJ databases">
        <title>Genome-scale phylogeny and comparative genomics of the fungal order Sordariales.</title>
        <authorList>
            <consortium name="Lawrence Berkeley National Laboratory"/>
            <person name="Hensen N."/>
            <person name="Bonometti L."/>
            <person name="Westerberg I."/>
            <person name="Brannstrom I.O."/>
            <person name="Guillou S."/>
            <person name="Cros-Aarteil S."/>
            <person name="Calhoun S."/>
            <person name="Haridas S."/>
            <person name="Kuo A."/>
            <person name="Mondo S."/>
            <person name="Pangilinan J."/>
            <person name="Riley R."/>
            <person name="Labutti K."/>
            <person name="Andreopoulos B."/>
            <person name="Lipzen A."/>
            <person name="Chen C."/>
            <person name="Yanf M."/>
            <person name="Daum C."/>
            <person name="Ng V."/>
            <person name="Clum A."/>
            <person name="Steindorff A."/>
            <person name="Ohm R."/>
            <person name="Martin F."/>
            <person name="Silar P."/>
            <person name="Natvig D."/>
            <person name="Lalanne C."/>
            <person name="Gautier V."/>
            <person name="Ament-Velasquez S.L."/>
            <person name="Kruys A."/>
            <person name="Hutchinson M.I."/>
            <person name="Powell A.J."/>
            <person name="Barry K."/>
            <person name="Miller A.N."/>
            <person name="Grigoriev I.V."/>
            <person name="Debuchy R."/>
            <person name="Gladieux P."/>
            <person name="Thoren M.H."/>
            <person name="Johannesson H."/>
        </authorList>
    </citation>
    <scope>NUCLEOTIDE SEQUENCE</scope>
    <source>
        <strain evidence="3">8032-3</strain>
    </source>
</reference>
<comment type="caution">
    <text evidence="3">The sequence shown here is derived from an EMBL/GenBank/DDBJ whole genome shotgun (WGS) entry which is preliminary data.</text>
</comment>
<feature type="transmembrane region" description="Helical" evidence="2">
    <location>
        <begin position="55"/>
        <end position="80"/>
    </location>
</feature>
<name>A0AAJ0FE51_9PEZI</name>
<dbReference type="Proteomes" id="UP001244011">
    <property type="component" value="Unassembled WGS sequence"/>
</dbReference>
<organism evidence="3 4">
    <name type="scientific">Phialemonium atrogriseum</name>
    <dbReference type="NCBI Taxonomy" id="1093897"/>
    <lineage>
        <taxon>Eukaryota</taxon>
        <taxon>Fungi</taxon>
        <taxon>Dikarya</taxon>
        <taxon>Ascomycota</taxon>
        <taxon>Pezizomycotina</taxon>
        <taxon>Sordariomycetes</taxon>
        <taxon>Sordariomycetidae</taxon>
        <taxon>Cephalothecales</taxon>
        <taxon>Cephalothecaceae</taxon>
        <taxon>Phialemonium</taxon>
    </lineage>
</organism>
<keyword evidence="2" id="KW-0812">Transmembrane</keyword>